<dbReference type="SUPFAM" id="SSF54648">
    <property type="entry name" value="DLC"/>
    <property type="match status" value="1"/>
</dbReference>
<reference evidence="1" key="1">
    <citation type="submission" date="2022-03" db="EMBL/GenBank/DDBJ databases">
        <title>A functionally conserved STORR gene fusion in Papaver species that diverged 16.8 million years ago.</title>
        <authorList>
            <person name="Catania T."/>
        </authorList>
    </citation>
    <scope>NUCLEOTIDE SEQUENCE</scope>
    <source>
        <strain evidence="1">S-191538</strain>
    </source>
</reference>
<dbReference type="PANTHER" id="PTHR11886:SF80">
    <property type="entry name" value="OS01G0555600 PROTEIN"/>
    <property type="match status" value="1"/>
</dbReference>
<accession>A0AA41S527</accession>
<dbReference type="GO" id="GO:0005868">
    <property type="term" value="C:cytoplasmic dynein complex"/>
    <property type="evidence" value="ECO:0007669"/>
    <property type="project" value="TreeGrafter"/>
</dbReference>
<sequence>MAYPPSVAHTQLHLKSPTLSANGSSLFHKTHHSKPSKTKSIMEELGKIKQEIKDKVKLEQMDGGGGERDIEEPIFVISDCCSGDGAAAGVGRRMTKVNCLSQIELDEFFSRHGARILAVDMPPFMQTQAVGRARNAYNGRDKFSSRALASALKKEFDEEYGAAWHCIVGTSFGSFVTHSVGGFLYFSLDYCSSSHPHNQKNHHKKLYILMFKTSVHRSSGN</sequence>
<dbReference type="SMART" id="SM01375">
    <property type="entry name" value="Dynein_light"/>
    <property type="match status" value="1"/>
</dbReference>
<dbReference type="PANTHER" id="PTHR11886">
    <property type="entry name" value="DYNEIN LIGHT CHAIN"/>
    <property type="match status" value="1"/>
</dbReference>
<dbReference type="GO" id="GO:0007017">
    <property type="term" value="P:microtubule-based process"/>
    <property type="evidence" value="ECO:0007669"/>
    <property type="project" value="InterPro"/>
</dbReference>
<dbReference type="Pfam" id="PF01221">
    <property type="entry name" value="Dynein_light"/>
    <property type="match status" value="1"/>
</dbReference>
<dbReference type="EMBL" id="JAJJMA010100712">
    <property type="protein sequence ID" value="MCL7030372.1"/>
    <property type="molecule type" value="Genomic_DNA"/>
</dbReference>
<keyword evidence="2" id="KW-1185">Reference proteome</keyword>
<dbReference type="InterPro" id="IPR037177">
    <property type="entry name" value="DLC_sf"/>
</dbReference>
<protein>
    <recommendedName>
        <fullName evidence="3">Dynein light chain</fullName>
    </recommendedName>
</protein>
<dbReference type="Proteomes" id="UP001177140">
    <property type="component" value="Unassembled WGS sequence"/>
</dbReference>
<name>A0AA41S527_PAPNU</name>
<proteinExistence type="predicted"/>
<evidence type="ECO:0008006" key="3">
    <source>
        <dbReference type="Google" id="ProtNLM"/>
    </source>
</evidence>
<dbReference type="AlphaFoldDB" id="A0AA41S527"/>
<organism evidence="1 2">
    <name type="scientific">Papaver nudicaule</name>
    <name type="common">Iceland poppy</name>
    <dbReference type="NCBI Taxonomy" id="74823"/>
    <lineage>
        <taxon>Eukaryota</taxon>
        <taxon>Viridiplantae</taxon>
        <taxon>Streptophyta</taxon>
        <taxon>Embryophyta</taxon>
        <taxon>Tracheophyta</taxon>
        <taxon>Spermatophyta</taxon>
        <taxon>Magnoliopsida</taxon>
        <taxon>Ranunculales</taxon>
        <taxon>Papaveraceae</taxon>
        <taxon>Papaveroideae</taxon>
        <taxon>Papaver</taxon>
    </lineage>
</organism>
<dbReference type="GO" id="GO:0045505">
    <property type="term" value="F:dynein intermediate chain binding"/>
    <property type="evidence" value="ECO:0007669"/>
    <property type="project" value="TreeGrafter"/>
</dbReference>
<evidence type="ECO:0000313" key="1">
    <source>
        <dbReference type="EMBL" id="MCL7030372.1"/>
    </source>
</evidence>
<dbReference type="InterPro" id="IPR001372">
    <property type="entry name" value="Dynein_light_chain_typ-1/2"/>
</dbReference>
<gene>
    <name evidence="1" type="ORF">MKW94_013820</name>
</gene>
<evidence type="ECO:0000313" key="2">
    <source>
        <dbReference type="Proteomes" id="UP001177140"/>
    </source>
</evidence>
<comment type="caution">
    <text evidence="1">The sequence shown here is derived from an EMBL/GenBank/DDBJ whole genome shotgun (WGS) entry which is preliminary data.</text>
</comment>
<dbReference type="Gene3D" id="3.30.740.10">
    <property type="entry name" value="Protein Inhibitor Of Neuronal Nitric Oxide Synthase"/>
    <property type="match status" value="1"/>
</dbReference>